<keyword evidence="2" id="KW-1185">Reference proteome</keyword>
<protein>
    <submittedName>
        <fullName evidence="1">Uncharacterized protein</fullName>
    </submittedName>
</protein>
<sequence>MVFNFICRRFLIHARPLIKLELRCHGLLSSSSSQSYSVTTKTSGSSHQPSFTVTYLINSCGISPDTAILASKHLDLSESSNTADSVLAFLNNYGFTKSQVSMLINLRPKLLLSDPEKTLLPHFQTLNSLGLSNTDIAAIVSVRPKAILTGKLQETAVPCFNYLKSVLGSDDKVISCIKRFPPALTYNLQVYAAENIRLLLEVGVPKLRIASMLAQQPRTFFTSADRFRKVVEDVKEMGFDPSTSRFLWAIHAVRAMSKSTWDNKMELYKKWGWSEEEIFTAFEKHPGCMMASPDKISRILDFLVNTMGWESSYIVQWSIVICFSSEKRIIPRCLVYQYLAEKGLTEEDGFCFNKWLMYSDTKFLKWLVKRYEEEAPELLKLYHKHLNEANGPNISVLQKRNVV</sequence>
<dbReference type="EMBL" id="CM042010">
    <property type="protein sequence ID" value="KAI3782638.1"/>
    <property type="molecule type" value="Genomic_DNA"/>
</dbReference>
<accession>A0ACB9GHI4</accession>
<reference evidence="1 2" key="2">
    <citation type="journal article" date="2022" name="Mol. Ecol. Resour.">
        <title>The genomes of chicory, endive, great burdock and yacon provide insights into Asteraceae paleo-polyploidization history and plant inulin production.</title>
        <authorList>
            <person name="Fan W."/>
            <person name="Wang S."/>
            <person name="Wang H."/>
            <person name="Wang A."/>
            <person name="Jiang F."/>
            <person name="Liu H."/>
            <person name="Zhao H."/>
            <person name="Xu D."/>
            <person name="Zhang Y."/>
        </authorList>
    </citation>
    <scope>NUCLEOTIDE SEQUENCE [LARGE SCALE GENOMIC DNA]</scope>
    <source>
        <strain evidence="2">cv. Punajuju</strain>
        <tissue evidence="1">Leaves</tissue>
    </source>
</reference>
<evidence type="ECO:0000313" key="2">
    <source>
        <dbReference type="Proteomes" id="UP001055811"/>
    </source>
</evidence>
<dbReference type="Proteomes" id="UP001055811">
    <property type="component" value="Linkage Group LG02"/>
</dbReference>
<proteinExistence type="predicted"/>
<name>A0ACB9GHI4_CICIN</name>
<evidence type="ECO:0000313" key="1">
    <source>
        <dbReference type="EMBL" id="KAI3782638.1"/>
    </source>
</evidence>
<organism evidence="1 2">
    <name type="scientific">Cichorium intybus</name>
    <name type="common">Chicory</name>
    <dbReference type="NCBI Taxonomy" id="13427"/>
    <lineage>
        <taxon>Eukaryota</taxon>
        <taxon>Viridiplantae</taxon>
        <taxon>Streptophyta</taxon>
        <taxon>Embryophyta</taxon>
        <taxon>Tracheophyta</taxon>
        <taxon>Spermatophyta</taxon>
        <taxon>Magnoliopsida</taxon>
        <taxon>eudicotyledons</taxon>
        <taxon>Gunneridae</taxon>
        <taxon>Pentapetalae</taxon>
        <taxon>asterids</taxon>
        <taxon>campanulids</taxon>
        <taxon>Asterales</taxon>
        <taxon>Asteraceae</taxon>
        <taxon>Cichorioideae</taxon>
        <taxon>Cichorieae</taxon>
        <taxon>Cichoriinae</taxon>
        <taxon>Cichorium</taxon>
    </lineage>
</organism>
<reference evidence="2" key="1">
    <citation type="journal article" date="2022" name="Mol. Ecol. Resour.">
        <title>The genomes of chicory, endive, great burdock and yacon provide insights into Asteraceae palaeo-polyploidization history and plant inulin production.</title>
        <authorList>
            <person name="Fan W."/>
            <person name="Wang S."/>
            <person name="Wang H."/>
            <person name="Wang A."/>
            <person name="Jiang F."/>
            <person name="Liu H."/>
            <person name="Zhao H."/>
            <person name="Xu D."/>
            <person name="Zhang Y."/>
        </authorList>
    </citation>
    <scope>NUCLEOTIDE SEQUENCE [LARGE SCALE GENOMIC DNA]</scope>
    <source>
        <strain evidence="2">cv. Punajuju</strain>
    </source>
</reference>
<gene>
    <name evidence="1" type="ORF">L2E82_12691</name>
</gene>
<comment type="caution">
    <text evidence="1">The sequence shown here is derived from an EMBL/GenBank/DDBJ whole genome shotgun (WGS) entry which is preliminary data.</text>
</comment>